<dbReference type="HAMAP" id="MF_01897">
    <property type="entry name" value="GyrA"/>
    <property type="match status" value="1"/>
</dbReference>
<dbReference type="NCBIfam" id="NF004044">
    <property type="entry name" value="PRK05561.1"/>
    <property type="match status" value="1"/>
</dbReference>
<feature type="compositionally biased region" description="Low complexity" evidence="11">
    <location>
        <begin position="11"/>
        <end position="20"/>
    </location>
</feature>
<name>A0A1F5EEH0_9BACT</name>
<dbReference type="NCBIfam" id="NF004043">
    <property type="entry name" value="PRK05560.1"/>
    <property type="match status" value="1"/>
</dbReference>
<dbReference type="GO" id="GO:0005737">
    <property type="term" value="C:cytoplasm"/>
    <property type="evidence" value="ECO:0007669"/>
    <property type="project" value="TreeGrafter"/>
</dbReference>
<dbReference type="AlphaFoldDB" id="A0A1F5EEH0"/>
<protein>
    <recommendedName>
        <fullName evidence="3">DNA topoisomerase (ATP-hydrolyzing)</fullName>
        <ecNumber evidence="3">5.6.2.2</ecNumber>
    </recommendedName>
</protein>
<evidence type="ECO:0000256" key="7">
    <source>
        <dbReference type="ARBA" id="ARBA00023125"/>
    </source>
</evidence>
<evidence type="ECO:0000313" key="13">
    <source>
        <dbReference type="EMBL" id="OGD65765.1"/>
    </source>
</evidence>
<feature type="active site" description="O-(5'-phospho-DNA)-tyrosine intermediate" evidence="10">
    <location>
        <position position="140"/>
    </location>
</feature>
<dbReference type="GO" id="GO:0034335">
    <property type="term" value="F:DNA negative supercoiling activity"/>
    <property type="evidence" value="ECO:0007669"/>
    <property type="project" value="UniProtKB-ARBA"/>
</dbReference>
<feature type="domain" description="Topo IIA-type catalytic" evidence="12">
    <location>
        <begin position="52"/>
        <end position="519"/>
    </location>
</feature>
<dbReference type="PROSITE" id="PS52040">
    <property type="entry name" value="TOPO_IIA"/>
    <property type="match status" value="1"/>
</dbReference>
<dbReference type="SUPFAM" id="SSF56719">
    <property type="entry name" value="Type II DNA topoisomerase"/>
    <property type="match status" value="1"/>
</dbReference>
<keyword evidence="6 10" id="KW-0799">Topoisomerase</keyword>
<dbReference type="FunFam" id="2.120.10.90:FF:000005">
    <property type="entry name" value="DNA topoisomerase 4 subunit A"/>
    <property type="match status" value="1"/>
</dbReference>
<evidence type="ECO:0000256" key="2">
    <source>
        <dbReference type="ARBA" id="ARBA00008263"/>
    </source>
</evidence>
<proteinExistence type="inferred from homology"/>
<comment type="subunit">
    <text evidence="9">Heterotetramer composed of ParC and ParE.</text>
</comment>
<dbReference type="GO" id="GO:0003677">
    <property type="term" value="F:DNA binding"/>
    <property type="evidence" value="ECO:0007669"/>
    <property type="project" value="UniProtKB-UniRule"/>
</dbReference>
<dbReference type="SMART" id="SM00434">
    <property type="entry name" value="TOP4c"/>
    <property type="match status" value="1"/>
</dbReference>
<evidence type="ECO:0000256" key="5">
    <source>
        <dbReference type="ARBA" id="ARBA00022840"/>
    </source>
</evidence>
<dbReference type="FunFam" id="3.30.1360.40:FF:000002">
    <property type="entry name" value="DNA gyrase subunit A"/>
    <property type="match status" value="1"/>
</dbReference>
<dbReference type="InterPro" id="IPR002205">
    <property type="entry name" value="Topo_IIA_dom_A"/>
</dbReference>
<sequence>MDKNEDKQEEQSSQNNQPQKTEYGLVKPRNIETEMQDSYLDYAMSVIVARALPDVRDGLKPVHRKVLYSMHELGLTSHAKYRKSATVVGDVLGKYHPHGDIAVYDTLVRLAQNFSMRYPLVDGQGNFGSMDGDNAAAMRYTEARLTAVAEEMLADIDKNTVNFIPNFDGSREEPAVLPAKVPQLLLNGTLGIAVGMATNIPPHNLGEIVDGTINLIDNPEITLEELMQFIPAPDFPTGSNIYNPEDIKTAYATGKGRVLMRAVSSIEEKKIGGFRIIVSEIPYQVNKADLISKIAELVKLKKIEGISDLRDESDRKEGVRIVIELKNNAYPKKILNQLYELTAMQCVFHINMLALIDGIQPKILTLKNVLEEFVKHRQKVIRRRTEFELNKTKERAHILEGLKKALNHIDEVINTIRKSETKEIAHKNLMLKFDLSNKQSAAILEMRLSALAGLERKKVADELKEKLELIKKLESILGSEAEILKIIKRELLEIKEKYADPRRSKIIAQQIGQFKAEDLIPNEQVIVSLTRGNYIKRVPVSTYRAQNRGGKGVSGMTTKEEDAVEHLLVTWTHHDIMFFTDRGRVFNAKVYDLPSVSRTAKGQAIVNILQIAPEEKVTAVIALDPKKKDGLKYFFMGTKLGVVKKTEIEAYRNVRKSGMIAIKINANDELKWVLTTSGKDRIIIISHSGQSIYFDENNVRSMGRSAAGVRGIKLRTGDEVISMNIASDENSQVFTILRNGFGKRTAISNFNLQKRGGIGIRASKVTEKTGNVVEAMVVSGDEGDIVIISKHGQVIRTSLKSVKKLGRDTQGVTLMRLNKGDRVASMTLLRKEETEEKKPEAEYRDKKIPKEPSPKLHGDRDRAKNSMEGKMLDDNKNNDSQNNDNDDQKPKSITINEIK</sequence>
<evidence type="ECO:0000256" key="1">
    <source>
        <dbReference type="ARBA" id="ARBA00000185"/>
    </source>
</evidence>
<dbReference type="SUPFAM" id="SSF101904">
    <property type="entry name" value="GyrA/ParC C-terminal domain-like"/>
    <property type="match status" value="1"/>
</dbReference>
<feature type="compositionally biased region" description="Basic and acidic residues" evidence="11">
    <location>
        <begin position="829"/>
        <end position="877"/>
    </location>
</feature>
<dbReference type="InterPro" id="IPR013758">
    <property type="entry name" value="Topo_IIA_A/C_ab"/>
</dbReference>
<evidence type="ECO:0000256" key="8">
    <source>
        <dbReference type="ARBA" id="ARBA00023235"/>
    </source>
</evidence>
<dbReference type="STRING" id="1797469.A3F08_01635"/>
<dbReference type="PANTHER" id="PTHR43493">
    <property type="entry name" value="DNA GYRASE/TOPOISOMERASE SUBUNIT A"/>
    <property type="match status" value="1"/>
</dbReference>
<dbReference type="Gene3D" id="3.90.199.10">
    <property type="entry name" value="Topoisomerase II, domain 5"/>
    <property type="match status" value="1"/>
</dbReference>
<dbReference type="FunFam" id="1.10.268.10:FF:000001">
    <property type="entry name" value="DNA gyrase subunit A"/>
    <property type="match status" value="1"/>
</dbReference>
<dbReference type="Pfam" id="PF03989">
    <property type="entry name" value="DNA_gyraseA_C"/>
    <property type="match status" value="6"/>
</dbReference>
<comment type="catalytic activity">
    <reaction evidence="1 10">
        <text>ATP-dependent breakage, passage and rejoining of double-stranded DNA.</text>
        <dbReference type="EC" id="5.6.2.2"/>
    </reaction>
</comment>
<dbReference type="InterPro" id="IPR035516">
    <property type="entry name" value="Gyrase/topoIV_suA_C"/>
</dbReference>
<keyword evidence="4" id="KW-0547">Nucleotide-binding</keyword>
<feature type="compositionally biased region" description="Basic and acidic residues" evidence="11">
    <location>
        <begin position="1"/>
        <end position="10"/>
    </location>
</feature>
<keyword evidence="8 10" id="KW-0413">Isomerase</keyword>
<dbReference type="GO" id="GO:0005524">
    <property type="term" value="F:ATP binding"/>
    <property type="evidence" value="ECO:0007669"/>
    <property type="project" value="UniProtKB-KW"/>
</dbReference>
<dbReference type="EMBL" id="MEZV01000052">
    <property type="protein sequence ID" value="OGD65765.1"/>
    <property type="molecule type" value="Genomic_DNA"/>
</dbReference>
<accession>A0A1F5EEH0</accession>
<feature type="non-terminal residue" evidence="13">
    <location>
        <position position="899"/>
    </location>
</feature>
<evidence type="ECO:0000313" key="14">
    <source>
        <dbReference type="Proteomes" id="UP000176451"/>
    </source>
</evidence>
<dbReference type="InterPro" id="IPR013760">
    <property type="entry name" value="Topo_IIA-like_dom_sf"/>
</dbReference>
<dbReference type="InterPro" id="IPR013757">
    <property type="entry name" value="Topo_IIA_A_a_sf"/>
</dbReference>
<dbReference type="Gene3D" id="1.10.268.10">
    <property type="entry name" value="Topoisomerase, domain 3"/>
    <property type="match status" value="1"/>
</dbReference>
<dbReference type="NCBIfam" id="TIGR01063">
    <property type="entry name" value="gyrA"/>
    <property type="match status" value="1"/>
</dbReference>
<dbReference type="InterPro" id="IPR006691">
    <property type="entry name" value="GyrA/parC_rep"/>
</dbReference>
<dbReference type="GO" id="GO:0009330">
    <property type="term" value="C:DNA topoisomerase type II (double strand cut, ATP-hydrolyzing) complex"/>
    <property type="evidence" value="ECO:0007669"/>
    <property type="project" value="TreeGrafter"/>
</dbReference>
<evidence type="ECO:0000256" key="10">
    <source>
        <dbReference type="PROSITE-ProRule" id="PRU01384"/>
    </source>
</evidence>
<dbReference type="InterPro" id="IPR050220">
    <property type="entry name" value="Type_II_DNA_Topoisomerases"/>
</dbReference>
<dbReference type="PANTHER" id="PTHR43493:SF5">
    <property type="entry name" value="DNA GYRASE SUBUNIT A, CHLOROPLASTIC_MITOCHONDRIAL"/>
    <property type="match status" value="1"/>
</dbReference>
<dbReference type="Gene3D" id="3.30.1360.40">
    <property type="match status" value="1"/>
</dbReference>
<dbReference type="InterPro" id="IPR005743">
    <property type="entry name" value="GyrA"/>
</dbReference>
<dbReference type="EC" id="5.6.2.2" evidence="3"/>
<dbReference type="GO" id="GO:0005694">
    <property type="term" value="C:chromosome"/>
    <property type="evidence" value="ECO:0007669"/>
    <property type="project" value="InterPro"/>
</dbReference>
<evidence type="ECO:0000256" key="4">
    <source>
        <dbReference type="ARBA" id="ARBA00022741"/>
    </source>
</evidence>
<keyword evidence="7 10" id="KW-0238">DNA-binding</keyword>
<feature type="region of interest" description="Disordered" evidence="11">
    <location>
        <begin position="1"/>
        <end position="28"/>
    </location>
</feature>
<evidence type="ECO:0000259" key="12">
    <source>
        <dbReference type="PROSITE" id="PS52040"/>
    </source>
</evidence>
<dbReference type="Gene3D" id="2.120.10.90">
    <property type="entry name" value="DNA gyrase/topoisomerase IV, subunit A, C-terminal"/>
    <property type="match status" value="1"/>
</dbReference>
<keyword evidence="5" id="KW-0067">ATP-binding</keyword>
<comment type="similarity">
    <text evidence="2">Belongs to the type II topoisomerase GyrA/ParC subunit family.</text>
</comment>
<dbReference type="CDD" id="cd00187">
    <property type="entry name" value="TOP4c"/>
    <property type="match status" value="1"/>
</dbReference>
<evidence type="ECO:0000256" key="6">
    <source>
        <dbReference type="ARBA" id="ARBA00023029"/>
    </source>
</evidence>
<reference evidence="13 14" key="1">
    <citation type="journal article" date="2016" name="Nat. Commun.">
        <title>Thousands of microbial genomes shed light on interconnected biogeochemical processes in an aquifer system.</title>
        <authorList>
            <person name="Anantharaman K."/>
            <person name="Brown C.T."/>
            <person name="Hug L.A."/>
            <person name="Sharon I."/>
            <person name="Castelle C.J."/>
            <person name="Probst A.J."/>
            <person name="Thomas B.C."/>
            <person name="Singh A."/>
            <person name="Wilkins M.J."/>
            <person name="Karaoz U."/>
            <person name="Brodie E.L."/>
            <person name="Williams K.H."/>
            <person name="Hubbard S.S."/>
            <person name="Banfield J.F."/>
        </authorList>
    </citation>
    <scope>NUCLEOTIDE SEQUENCE [LARGE SCALE GENOMIC DNA]</scope>
</reference>
<dbReference type="FunFam" id="3.90.199.10:FF:000001">
    <property type="entry name" value="DNA gyrase subunit A"/>
    <property type="match status" value="1"/>
</dbReference>
<dbReference type="Proteomes" id="UP000176451">
    <property type="component" value="Unassembled WGS sequence"/>
</dbReference>
<evidence type="ECO:0000256" key="3">
    <source>
        <dbReference type="ARBA" id="ARBA00012895"/>
    </source>
</evidence>
<comment type="caution">
    <text evidence="13">The sequence shown here is derived from an EMBL/GenBank/DDBJ whole genome shotgun (WGS) entry which is preliminary data.</text>
</comment>
<feature type="region of interest" description="Disordered" evidence="11">
    <location>
        <begin position="827"/>
        <end position="899"/>
    </location>
</feature>
<gene>
    <name evidence="13" type="ORF">A3F08_01635</name>
</gene>
<organism evidence="13 14">
    <name type="scientific">Candidatus Berkelbacteria bacterium RIFCSPHIGHO2_12_FULL_36_9</name>
    <dbReference type="NCBI Taxonomy" id="1797469"/>
    <lineage>
        <taxon>Bacteria</taxon>
        <taxon>Candidatus Berkelbacteria</taxon>
    </lineage>
</organism>
<dbReference type="Pfam" id="PF00521">
    <property type="entry name" value="DNA_topoisoIV"/>
    <property type="match status" value="1"/>
</dbReference>
<evidence type="ECO:0000256" key="11">
    <source>
        <dbReference type="SAM" id="MobiDB-lite"/>
    </source>
</evidence>
<evidence type="ECO:0000256" key="9">
    <source>
        <dbReference type="ARBA" id="ARBA00063644"/>
    </source>
</evidence>
<dbReference type="GO" id="GO:0006265">
    <property type="term" value="P:DNA topological change"/>
    <property type="evidence" value="ECO:0007669"/>
    <property type="project" value="UniProtKB-UniRule"/>
</dbReference>